<proteinExistence type="predicted"/>
<evidence type="ECO:0000313" key="1">
    <source>
        <dbReference type="EMBL" id="JAH86740.1"/>
    </source>
</evidence>
<reference evidence="1" key="2">
    <citation type="journal article" date="2015" name="Fish Shellfish Immunol.">
        <title>Early steps in the European eel (Anguilla anguilla)-Vibrio vulnificus interaction in the gills: Role of the RtxA13 toxin.</title>
        <authorList>
            <person name="Callol A."/>
            <person name="Pajuelo D."/>
            <person name="Ebbesson L."/>
            <person name="Teles M."/>
            <person name="MacKenzie S."/>
            <person name="Amaro C."/>
        </authorList>
    </citation>
    <scope>NUCLEOTIDE SEQUENCE</scope>
</reference>
<dbReference type="EMBL" id="GBXM01021837">
    <property type="protein sequence ID" value="JAH86740.1"/>
    <property type="molecule type" value="Transcribed_RNA"/>
</dbReference>
<accession>A0A0E9WB21</accession>
<sequence>MSCLVSGREWIELRRLAEPVFRPH</sequence>
<name>A0A0E9WB21_ANGAN</name>
<organism evidence="1">
    <name type="scientific">Anguilla anguilla</name>
    <name type="common">European freshwater eel</name>
    <name type="synonym">Muraena anguilla</name>
    <dbReference type="NCBI Taxonomy" id="7936"/>
    <lineage>
        <taxon>Eukaryota</taxon>
        <taxon>Metazoa</taxon>
        <taxon>Chordata</taxon>
        <taxon>Craniata</taxon>
        <taxon>Vertebrata</taxon>
        <taxon>Euteleostomi</taxon>
        <taxon>Actinopterygii</taxon>
        <taxon>Neopterygii</taxon>
        <taxon>Teleostei</taxon>
        <taxon>Anguilliformes</taxon>
        <taxon>Anguillidae</taxon>
        <taxon>Anguilla</taxon>
    </lineage>
</organism>
<reference evidence="1" key="1">
    <citation type="submission" date="2014-11" db="EMBL/GenBank/DDBJ databases">
        <authorList>
            <person name="Amaro Gonzalez C."/>
        </authorList>
    </citation>
    <scope>NUCLEOTIDE SEQUENCE</scope>
</reference>
<protein>
    <submittedName>
        <fullName evidence="1">Uncharacterized protein</fullName>
    </submittedName>
</protein>
<dbReference type="AlphaFoldDB" id="A0A0E9WB21"/>